<evidence type="ECO:0000313" key="2">
    <source>
        <dbReference type="EMBL" id="ORJ60472.1"/>
    </source>
</evidence>
<comment type="caution">
    <text evidence="2">The sequence shown here is derived from an EMBL/GenBank/DDBJ whole genome shotgun (WGS) entry which is preliminary data.</text>
</comment>
<dbReference type="Proteomes" id="UP000193136">
    <property type="component" value="Unassembled WGS sequence"/>
</dbReference>
<evidence type="ECO:0000256" key="1">
    <source>
        <dbReference type="SAM" id="Phobius"/>
    </source>
</evidence>
<name>A0A1X0Y5X2_9BACT</name>
<dbReference type="STRING" id="1969733.B5V00_07870"/>
<gene>
    <name evidence="2" type="ORF">B5V00_07870</name>
</gene>
<organism evidence="2 3">
    <name type="scientific">Geothermobacter hydrogeniphilus</name>
    <dbReference type="NCBI Taxonomy" id="1969733"/>
    <lineage>
        <taxon>Bacteria</taxon>
        <taxon>Pseudomonadati</taxon>
        <taxon>Thermodesulfobacteriota</taxon>
        <taxon>Desulfuromonadia</taxon>
        <taxon>Desulfuromonadales</taxon>
        <taxon>Geothermobacteraceae</taxon>
        <taxon>Geothermobacter</taxon>
    </lineage>
</organism>
<sequence>MKRRFYGLLLAGMLPLLLGAAVNPLRIEPDPPRLGTPLEITVQLPGTDWQLSDYPDLRPFRLLGRPVIEEDRLHITLLPLRPGPARLPEFPLYKGSRSWNSPSRTIDIDDPYRDIRQPSALRPLPTGERLPGAWWWGLLPATAAAGLLLMRKHRTGPTEVGDNRFADMADRLETLPPGGGKTQLQKMLTAWRFGPYPPTGEELDAWRQRLTELEKEK</sequence>
<accession>A0A1X0Y5X2</accession>
<keyword evidence="1" id="KW-1133">Transmembrane helix</keyword>
<protein>
    <submittedName>
        <fullName evidence="2">Uncharacterized protein</fullName>
    </submittedName>
</protein>
<proteinExistence type="predicted"/>
<dbReference type="OrthoDB" id="9823934at2"/>
<reference evidence="2 3" key="1">
    <citation type="submission" date="2017-03" db="EMBL/GenBank/DDBJ databases">
        <title>Genome sequence of Geothermobacter sp. EPR-M, Deep-Sea Iron Reducer.</title>
        <authorList>
            <person name="Tully B."/>
            <person name="Savalia P."/>
            <person name="Abuyen K."/>
            <person name="Baughan C."/>
            <person name="Romero E."/>
            <person name="Ronkowski C."/>
            <person name="Torres B."/>
            <person name="Tremblay J."/>
            <person name="Trujillo A."/>
            <person name="Tyler M."/>
            <person name="Perez-Rodriguez I."/>
            <person name="Amend J."/>
        </authorList>
    </citation>
    <scope>NUCLEOTIDE SEQUENCE [LARGE SCALE GENOMIC DNA]</scope>
    <source>
        <strain evidence="2 3">EPR-M</strain>
    </source>
</reference>
<dbReference type="RefSeq" id="WP_085010227.1">
    <property type="nucleotide sequence ID" value="NZ_NAAD01000008.1"/>
</dbReference>
<feature type="transmembrane region" description="Helical" evidence="1">
    <location>
        <begin position="133"/>
        <end position="150"/>
    </location>
</feature>
<keyword evidence="1" id="KW-0472">Membrane</keyword>
<evidence type="ECO:0000313" key="3">
    <source>
        <dbReference type="Proteomes" id="UP000193136"/>
    </source>
</evidence>
<dbReference type="AlphaFoldDB" id="A0A1X0Y5X2"/>
<keyword evidence="3" id="KW-1185">Reference proteome</keyword>
<dbReference type="EMBL" id="NAAD01000008">
    <property type="protein sequence ID" value="ORJ60472.1"/>
    <property type="molecule type" value="Genomic_DNA"/>
</dbReference>
<keyword evidence="1" id="KW-0812">Transmembrane</keyword>